<protein>
    <submittedName>
        <fullName evidence="9">Dipeptide ABC transporter</fullName>
    </submittedName>
</protein>
<dbReference type="PANTHER" id="PTHR43163:SF6">
    <property type="entry name" value="DIPEPTIDE TRANSPORT SYSTEM PERMEASE PROTEIN DPPB-RELATED"/>
    <property type="match status" value="1"/>
</dbReference>
<dbReference type="Proteomes" id="UP000191897">
    <property type="component" value="Unassembled WGS sequence"/>
</dbReference>
<keyword evidence="4 7" id="KW-0812">Transmembrane</keyword>
<dbReference type="GO" id="GO:0071916">
    <property type="term" value="F:dipeptide transmembrane transporter activity"/>
    <property type="evidence" value="ECO:0007669"/>
    <property type="project" value="TreeGrafter"/>
</dbReference>
<feature type="transmembrane region" description="Helical" evidence="7">
    <location>
        <begin position="190"/>
        <end position="211"/>
    </location>
</feature>
<dbReference type="PANTHER" id="PTHR43163">
    <property type="entry name" value="DIPEPTIDE TRANSPORT SYSTEM PERMEASE PROTEIN DPPB-RELATED"/>
    <property type="match status" value="1"/>
</dbReference>
<sequence>MSRFEVEYIEKSTISPDISGKSRAAGRVLRLGISYARKFAAAFLVLFAAITLVFFSLQLAPGDVVDALVGDAGTDISRAAAVAEWGLDKPLYEQYTSYVARVLTGDFGQSYTMAQPVTKVISDRIWPTFELAGAAGVIAIVIALIVTILTGTGARWAARLSSFVELVLVSTPTFWLGILLIFFVSFKWNLLPVVSGNRCVVVILPASALGLRMAGELIQIMRNAIGKAVNEPFALSAKARGISDIGFSLRHGLRHAALPAITVSGWLIGSLLTGTFVVEHLFGRSGIGSLTVKAVLARDTPVVMGVSILAAAVYVAVSTLVDILYVFVDPRLKDGKAGGR</sequence>
<evidence type="ECO:0000256" key="7">
    <source>
        <dbReference type="RuleBase" id="RU363032"/>
    </source>
</evidence>
<dbReference type="RefSeq" id="WP_080867894.1">
    <property type="nucleotide sequence ID" value="NZ_LT009733.1"/>
</dbReference>
<evidence type="ECO:0000313" key="10">
    <source>
        <dbReference type="Proteomes" id="UP000191897"/>
    </source>
</evidence>
<dbReference type="InterPro" id="IPR000515">
    <property type="entry name" value="MetI-like"/>
</dbReference>
<feature type="domain" description="ABC transmembrane type-1" evidence="8">
    <location>
        <begin position="125"/>
        <end position="325"/>
    </location>
</feature>
<dbReference type="Pfam" id="PF00528">
    <property type="entry name" value="BPD_transp_1"/>
    <property type="match status" value="1"/>
</dbReference>
<evidence type="ECO:0000313" key="9">
    <source>
        <dbReference type="EMBL" id="CUX67026.1"/>
    </source>
</evidence>
<name>A0A1S7SDB1_AGRTU</name>
<dbReference type="AlphaFoldDB" id="A0A1S7SDB1"/>
<gene>
    <name evidence="9" type="ORF">AGR4C_pb20043</name>
</gene>
<comment type="similarity">
    <text evidence="7">Belongs to the binding-protein-dependent transport system permease family.</text>
</comment>
<dbReference type="InterPro" id="IPR045621">
    <property type="entry name" value="BPD_transp_1_N"/>
</dbReference>
<reference evidence="9 10" key="1">
    <citation type="submission" date="2016-01" db="EMBL/GenBank/DDBJ databases">
        <authorList>
            <person name="Oliw E.H."/>
        </authorList>
    </citation>
    <scope>NUCLEOTIDE SEQUENCE [LARGE SCALE GENOMIC DNA]</scope>
    <source>
        <strain evidence="9 10">Kerr 14</strain>
    </source>
</reference>
<keyword evidence="6 7" id="KW-0472">Membrane</keyword>
<feature type="transmembrane region" description="Helical" evidence="7">
    <location>
        <begin position="302"/>
        <end position="328"/>
    </location>
</feature>
<dbReference type="CDD" id="cd06261">
    <property type="entry name" value="TM_PBP2"/>
    <property type="match status" value="1"/>
</dbReference>
<evidence type="ECO:0000256" key="4">
    <source>
        <dbReference type="ARBA" id="ARBA00022692"/>
    </source>
</evidence>
<evidence type="ECO:0000256" key="1">
    <source>
        <dbReference type="ARBA" id="ARBA00004651"/>
    </source>
</evidence>
<keyword evidence="2 7" id="KW-0813">Transport</keyword>
<dbReference type="EMBL" id="FBWC01000041">
    <property type="protein sequence ID" value="CUX67026.1"/>
    <property type="molecule type" value="Genomic_DNA"/>
</dbReference>
<dbReference type="GO" id="GO:0005886">
    <property type="term" value="C:plasma membrane"/>
    <property type="evidence" value="ECO:0007669"/>
    <property type="project" value="UniProtKB-SubCell"/>
</dbReference>
<feature type="transmembrane region" description="Helical" evidence="7">
    <location>
        <begin position="39"/>
        <end position="60"/>
    </location>
</feature>
<evidence type="ECO:0000256" key="2">
    <source>
        <dbReference type="ARBA" id="ARBA00022448"/>
    </source>
</evidence>
<keyword evidence="5 7" id="KW-1133">Transmembrane helix</keyword>
<dbReference type="PROSITE" id="PS50928">
    <property type="entry name" value="ABC_TM1"/>
    <property type="match status" value="1"/>
</dbReference>
<organism evidence="9 10">
    <name type="scientific">Agrobacterium tumefaciens str. Kerr 14</name>
    <dbReference type="NCBI Taxonomy" id="1183424"/>
    <lineage>
        <taxon>Bacteria</taxon>
        <taxon>Pseudomonadati</taxon>
        <taxon>Pseudomonadota</taxon>
        <taxon>Alphaproteobacteria</taxon>
        <taxon>Hyphomicrobiales</taxon>
        <taxon>Rhizobiaceae</taxon>
        <taxon>Rhizobium/Agrobacterium group</taxon>
        <taxon>Agrobacterium</taxon>
        <taxon>Agrobacterium tumefaciens complex</taxon>
    </lineage>
</organism>
<comment type="subcellular location">
    <subcellularLocation>
        <location evidence="1 7">Cell membrane</location>
        <topology evidence="1 7">Multi-pass membrane protein</topology>
    </subcellularLocation>
</comment>
<keyword evidence="3" id="KW-1003">Cell membrane</keyword>
<dbReference type="Pfam" id="PF19300">
    <property type="entry name" value="BPD_transp_1_N"/>
    <property type="match status" value="1"/>
</dbReference>
<feature type="transmembrane region" description="Helical" evidence="7">
    <location>
        <begin position="257"/>
        <end position="282"/>
    </location>
</feature>
<dbReference type="InterPro" id="IPR035906">
    <property type="entry name" value="MetI-like_sf"/>
</dbReference>
<accession>A0A1S7SDB1</accession>
<evidence type="ECO:0000256" key="5">
    <source>
        <dbReference type="ARBA" id="ARBA00022989"/>
    </source>
</evidence>
<evidence type="ECO:0000259" key="8">
    <source>
        <dbReference type="PROSITE" id="PS50928"/>
    </source>
</evidence>
<proteinExistence type="inferred from homology"/>
<dbReference type="SUPFAM" id="SSF161098">
    <property type="entry name" value="MetI-like"/>
    <property type="match status" value="1"/>
</dbReference>
<feature type="transmembrane region" description="Helical" evidence="7">
    <location>
        <begin position="163"/>
        <end position="184"/>
    </location>
</feature>
<dbReference type="Gene3D" id="1.10.3720.10">
    <property type="entry name" value="MetI-like"/>
    <property type="match status" value="1"/>
</dbReference>
<evidence type="ECO:0000256" key="6">
    <source>
        <dbReference type="ARBA" id="ARBA00023136"/>
    </source>
</evidence>
<feature type="transmembrane region" description="Helical" evidence="7">
    <location>
        <begin position="131"/>
        <end position="151"/>
    </location>
</feature>
<evidence type="ECO:0000256" key="3">
    <source>
        <dbReference type="ARBA" id="ARBA00022475"/>
    </source>
</evidence>